<dbReference type="OrthoDB" id="2123594at2759"/>
<dbReference type="Proteomes" id="UP000683925">
    <property type="component" value="Unassembled WGS sequence"/>
</dbReference>
<dbReference type="AlphaFoldDB" id="A0A8S1UMN2"/>
<sequence length="232" mass="27392">MEESIYNILPKYSIPTKHSILYKYPFPAIIPPSYSSFDNHSNVIDIKNISGSYYVQKGRYDIENGIIGKTKTQQLSPIKHKIMGTNKLEDWIQKGSLLLDINHSHRQKVKPQVPKSAERPLMYEHKQQNYIETNKIYTILTTPRQPQKQTDWLKKGTYGKVPPYLSKIKQRIYQSFMQQQEDYANQNTHLQLESLLKKTIIRIRIAINQIRTQIEIRFDKFRILETLSLKEI</sequence>
<protein>
    <recommendedName>
        <fullName evidence="3">Enkurin domain-containing protein</fullName>
    </recommendedName>
</protein>
<accession>A0A8S1UMN2</accession>
<evidence type="ECO:0008006" key="3">
    <source>
        <dbReference type="Google" id="ProtNLM"/>
    </source>
</evidence>
<evidence type="ECO:0000313" key="2">
    <source>
        <dbReference type="Proteomes" id="UP000683925"/>
    </source>
</evidence>
<name>A0A8S1UMN2_PAROT</name>
<organism evidence="1 2">
    <name type="scientific">Paramecium octaurelia</name>
    <dbReference type="NCBI Taxonomy" id="43137"/>
    <lineage>
        <taxon>Eukaryota</taxon>
        <taxon>Sar</taxon>
        <taxon>Alveolata</taxon>
        <taxon>Ciliophora</taxon>
        <taxon>Intramacronucleata</taxon>
        <taxon>Oligohymenophorea</taxon>
        <taxon>Peniculida</taxon>
        <taxon>Parameciidae</taxon>
        <taxon>Paramecium</taxon>
    </lineage>
</organism>
<dbReference type="PANTHER" id="PTHR21490:SF0">
    <property type="entry name" value="ENKURIN"/>
    <property type="match status" value="1"/>
</dbReference>
<reference evidence="1" key="1">
    <citation type="submission" date="2021-01" db="EMBL/GenBank/DDBJ databases">
        <authorList>
            <consortium name="Genoscope - CEA"/>
            <person name="William W."/>
        </authorList>
    </citation>
    <scope>NUCLEOTIDE SEQUENCE</scope>
</reference>
<dbReference type="OMA" id="YANQNTH"/>
<proteinExistence type="predicted"/>
<gene>
    <name evidence="1" type="ORF">POCTA_138.1.T0470151</name>
</gene>
<dbReference type="GO" id="GO:0005516">
    <property type="term" value="F:calmodulin binding"/>
    <property type="evidence" value="ECO:0007669"/>
    <property type="project" value="TreeGrafter"/>
</dbReference>
<comment type="caution">
    <text evidence="1">The sequence shown here is derived from an EMBL/GenBank/DDBJ whole genome shotgun (WGS) entry which is preliminary data.</text>
</comment>
<evidence type="ECO:0000313" key="1">
    <source>
        <dbReference type="EMBL" id="CAD8165835.1"/>
    </source>
</evidence>
<dbReference type="EMBL" id="CAJJDP010000047">
    <property type="protein sequence ID" value="CAD8165835.1"/>
    <property type="molecule type" value="Genomic_DNA"/>
</dbReference>
<dbReference type="InterPro" id="IPR052102">
    <property type="entry name" value="Enkurin_domain-protein"/>
</dbReference>
<dbReference type="PANTHER" id="PTHR21490">
    <property type="entry name" value="ENKURIN-RELATED"/>
    <property type="match status" value="1"/>
</dbReference>
<keyword evidence="2" id="KW-1185">Reference proteome</keyword>